<evidence type="ECO:0000313" key="1">
    <source>
        <dbReference type="EMBL" id="KAK7356784.1"/>
    </source>
</evidence>
<reference evidence="1 2" key="1">
    <citation type="submission" date="2024-01" db="EMBL/GenBank/DDBJ databases">
        <title>The genomes of 5 underutilized Papilionoideae crops provide insights into root nodulation and disease resistanc.</title>
        <authorList>
            <person name="Jiang F."/>
        </authorList>
    </citation>
    <scope>NUCLEOTIDE SEQUENCE [LARGE SCALE GENOMIC DNA]</scope>
    <source>
        <strain evidence="1">JINMINGXINNONG_FW02</strain>
        <tissue evidence="1">Leaves</tissue>
    </source>
</reference>
<gene>
    <name evidence="1" type="ORF">VNO80_16060</name>
</gene>
<organism evidence="1 2">
    <name type="scientific">Phaseolus coccineus</name>
    <name type="common">Scarlet runner bean</name>
    <name type="synonym">Phaseolus multiflorus</name>
    <dbReference type="NCBI Taxonomy" id="3886"/>
    <lineage>
        <taxon>Eukaryota</taxon>
        <taxon>Viridiplantae</taxon>
        <taxon>Streptophyta</taxon>
        <taxon>Embryophyta</taxon>
        <taxon>Tracheophyta</taxon>
        <taxon>Spermatophyta</taxon>
        <taxon>Magnoliopsida</taxon>
        <taxon>eudicotyledons</taxon>
        <taxon>Gunneridae</taxon>
        <taxon>Pentapetalae</taxon>
        <taxon>rosids</taxon>
        <taxon>fabids</taxon>
        <taxon>Fabales</taxon>
        <taxon>Fabaceae</taxon>
        <taxon>Papilionoideae</taxon>
        <taxon>50 kb inversion clade</taxon>
        <taxon>NPAAA clade</taxon>
        <taxon>indigoferoid/millettioid clade</taxon>
        <taxon>Phaseoleae</taxon>
        <taxon>Phaseolus</taxon>
    </lineage>
</organism>
<comment type="caution">
    <text evidence="1">The sequence shown here is derived from an EMBL/GenBank/DDBJ whole genome shotgun (WGS) entry which is preliminary data.</text>
</comment>
<protein>
    <submittedName>
        <fullName evidence="1">Uncharacterized protein</fullName>
    </submittedName>
</protein>
<sequence length="114" mass="11258">MEVGGGAGAGSVLGSSATVDGVGDDTEAEAVLRACDVVVVEALGLGRCGGVIAGAEQIDEEEDRETTIVAEGMSKAGSARSGVVVVVDDRVAVLFTPGLLKGERGHFSQAVQGG</sequence>
<name>A0AAN9MQ25_PHACN</name>
<dbReference type="AlphaFoldDB" id="A0AAN9MQ25"/>
<proteinExistence type="predicted"/>
<dbReference type="Proteomes" id="UP001374584">
    <property type="component" value="Unassembled WGS sequence"/>
</dbReference>
<dbReference type="EMBL" id="JAYMYR010000006">
    <property type="protein sequence ID" value="KAK7356784.1"/>
    <property type="molecule type" value="Genomic_DNA"/>
</dbReference>
<evidence type="ECO:0000313" key="2">
    <source>
        <dbReference type="Proteomes" id="UP001374584"/>
    </source>
</evidence>
<accession>A0AAN9MQ25</accession>
<keyword evidence="2" id="KW-1185">Reference proteome</keyword>